<gene>
    <name evidence="2" type="ORF">AXG93_2752s2320</name>
</gene>
<organism evidence="2 3">
    <name type="scientific">Marchantia polymorpha subsp. ruderalis</name>
    <dbReference type="NCBI Taxonomy" id="1480154"/>
    <lineage>
        <taxon>Eukaryota</taxon>
        <taxon>Viridiplantae</taxon>
        <taxon>Streptophyta</taxon>
        <taxon>Embryophyta</taxon>
        <taxon>Marchantiophyta</taxon>
        <taxon>Marchantiopsida</taxon>
        <taxon>Marchantiidae</taxon>
        <taxon>Marchantiales</taxon>
        <taxon>Marchantiaceae</taxon>
        <taxon>Marchantia</taxon>
    </lineage>
</organism>
<accession>A0A176VVQ0</accession>
<evidence type="ECO:0000313" key="3">
    <source>
        <dbReference type="Proteomes" id="UP000077202"/>
    </source>
</evidence>
<name>A0A176VVQ0_MARPO</name>
<dbReference type="Proteomes" id="UP000077202">
    <property type="component" value="Unassembled WGS sequence"/>
</dbReference>
<evidence type="ECO:0000256" key="1">
    <source>
        <dbReference type="SAM" id="MobiDB-lite"/>
    </source>
</evidence>
<evidence type="ECO:0000313" key="2">
    <source>
        <dbReference type="EMBL" id="OAE24215.1"/>
    </source>
</evidence>
<protein>
    <submittedName>
        <fullName evidence="2">Uncharacterized protein</fullName>
    </submittedName>
</protein>
<feature type="region of interest" description="Disordered" evidence="1">
    <location>
        <begin position="1"/>
        <end position="39"/>
    </location>
</feature>
<dbReference type="EMBL" id="LVLJ01002675">
    <property type="protein sequence ID" value="OAE24215.1"/>
    <property type="molecule type" value="Genomic_DNA"/>
</dbReference>
<dbReference type="AlphaFoldDB" id="A0A176VVQ0"/>
<proteinExistence type="predicted"/>
<feature type="region of interest" description="Disordered" evidence="1">
    <location>
        <begin position="66"/>
        <end position="97"/>
    </location>
</feature>
<reference evidence="2" key="1">
    <citation type="submission" date="2016-03" db="EMBL/GenBank/DDBJ databases">
        <title>Mechanisms controlling the formation of the plant cell surface in tip-growing cells are functionally conserved among land plants.</title>
        <authorList>
            <person name="Honkanen S."/>
            <person name="Jones V.A."/>
            <person name="Morieri G."/>
            <person name="Champion C."/>
            <person name="Hetherington A.J."/>
            <person name="Kelly S."/>
            <person name="Saint-Marcoux D."/>
            <person name="Proust H."/>
            <person name="Prescott H."/>
            <person name="Dolan L."/>
        </authorList>
    </citation>
    <scope>NUCLEOTIDE SEQUENCE [LARGE SCALE GENOMIC DNA]</scope>
    <source>
        <tissue evidence="2">Whole gametophyte</tissue>
    </source>
</reference>
<comment type="caution">
    <text evidence="2">The sequence shown here is derived from an EMBL/GenBank/DDBJ whole genome shotgun (WGS) entry which is preliminary data.</text>
</comment>
<sequence>MTRDDSRSSRRRKRRMRSSWGKSEIGGKRRRRQEAAPEELRCAVTGSCEAVEAVTGREERFVGACKDSTGQRRRKGGTAPDNYSIGRGIRKDGDKGQRQYRIRVSLGALWPHCTTSVGESDGRDGEATETLRKRVIEVAHGC</sequence>
<keyword evidence="3" id="KW-1185">Reference proteome</keyword>